<gene>
    <name evidence="2" type="ORF">CJP74_07075</name>
</gene>
<comment type="caution">
    <text evidence="2">The sequence shown here is derived from an EMBL/GenBank/DDBJ whole genome shotgun (WGS) entry which is preliminary data.</text>
</comment>
<feature type="signal peptide" evidence="1">
    <location>
        <begin position="1"/>
        <end position="24"/>
    </location>
</feature>
<keyword evidence="3" id="KW-1185">Reference proteome</keyword>
<name>A0A3A1Y2I6_9GAMM</name>
<feature type="chain" id="PRO_5017440007" description="Outer membrane protein beta-barrel domain-containing protein" evidence="1">
    <location>
        <begin position="25"/>
        <end position="213"/>
    </location>
</feature>
<evidence type="ECO:0000256" key="1">
    <source>
        <dbReference type="SAM" id="SignalP"/>
    </source>
</evidence>
<evidence type="ECO:0000313" key="2">
    <source>
        <dbReference type="EMBL" id="RIY31516.1"/>
    </source>
</evidence>
<evidence type="ECO:0008006" key="4">
    <source>
        <dbReference type="Google" id="ProtNLM"/>
    </source>
</evidence>
<evidence type="ECO:0000313" key="3">
    <source>
        <dbReference type="Proteomes" id="UP000266258"/>
    </source>
</evidence>
<dbReference type="EMBL" id="NRJH01000064">
    <property type="protein sequence ID" value="RIY31516.1"/>
    <property type="molecule type" value="Genomic_DNA"/>
</dbReference>
<sequence>MKFTKTLSALTLVTALTFAASANAATNFAEQKFRLDTNVGFKITNYSVKDSSVHFNSGSFQLNLAGHYFVFNNNSVAVGVGAEAGASLGTSTIGGSYNHTQSQVVDSTVTTNYDRSYKDYNGGLSVLAQFNVENSVFTPYVQFSVGYQEAKLRFLGEKFKYDGVYTKLGAGVSWTNGFTAGAYVTYLPSQSSSVDNIDKASAYSVGFLAGWKF</sequence>
<keyword evidence="1" id="KW-0732">Signal</keyword>
<reference evidence="2 3" key="1">
    <citation type="submission" date="2017-08" db="EMBL/GenBank/DDBJ databases">
        <title>Reclassification of Bisgaard taxon 37 and 44.</title>
        <authorList>
            <person name="Christensen H."/>
        </authorList>
    </citation>
    <scope>NUCLEOTIDE SEQUENCE [LARGE SCALE GENOMIC DNA]</scope>
    <source>
        <strain evidence="2 3">B96_4</strain>
    </source>
</reference>
<dbReference type="AlphaFoldDB" id="A0A3A1Y2I6"/>
<organism evidence="2 3">
    <name type="scientific">Psittacicella melopsittaci</name>
    <dbReference type="NCBI Taxonomy" id="2028576"/>
    <lineage>
        <taxon>Bacteria</taxon>
        <taxon>Pseudomonadati</taxon>
        <taxon>Pseudomonadota</taxon>
        <taxon>Gammaproteobacteria</taxon>
        <taxon>Pasteurellales</taxon>
        <taxon>Psittacicellaceae</taxon>
        <taxon>Psittacicella</taxon>
    </lineage>
</organism>
<dbReference type="RefSeq" id="WP_119497702.1">
    <property type="nucleotide sequence ID" value="NZ_NRJH01000064.1"/>
</dbReference>
<accession>A0A3A1Y2I6</accession>
<protein>
    <recommendedName>
        <fullName evidence="4">Outer membrane protein beta-barrel domain-containing protein</fullName>
    </recommendedName>
</protein>
<dbReference type="Proteomes" id="UP000266258">
    <property type="component" value="Unassembled WGS sequence"/>
</dbReference>
<proteinExistence type="predicted"/>
<dbReference type="OrthoDB" id="5678335at2"/>